<dbReference type="InterPro" id="IPR023753">
    <property type="entry name" value="FAD/NAD-binding_dom"/>
</dbReference>
<dbReference type="GO" id="GO:0004174">
    <property type="term" value="F:electron-transferring-flavoprotein dehydrogenase activity"/>
    <property type="evidence" value="ECO:0007669"/>
    <property type="project" value="TreeGrafter"/>
</dbReference>
<dbReference type="EMBL" id="AEUD01000001">
    <property type="protein sequence ID" value="EGD56782.1"/>
    <property type="molecule type" value="Genomic_DNA"/>
</dbReference>
<comment type="similarity">
    <text evidence="1">Belongs to the FAD-dependent oxidoreductase family.</text>
</comment>
<evidence type="ECO:0000313" key="7">
    <source>
        <dbReference type="Proteomes" id="UP000035065"/>
    </source>
</evidence>
<gene>
    <name evidence="6" type="ORF">SCNU_00350</name>
</gene>
<accession>F1YEE9</accession>
<dbReference type="STRING" id="644548.SCNU_00350"/>
<protein>
    <submittedName>
        <fullName evidence="6">FAD-dependent pyridine nucleotide-disulfide oxidoreductase</fullName>
    </submittedName>
</protein>
<dbReference type="AlphaFoldDB" id="F1YEE9"/>
<keyword evidence="4" id="KW-0560">Oxidoreductase</keyword>
<organism evidence="6 7">
    <name type="scientific">Gordonia neofelifaecis NRRL B-59395</name>
    <dbReference type="NCBI Taxonomy" id="644548"/>
    <lineage>
        <taxon>Bacteria</taxon>
        <taxon>Bacillati</taxon>
        <taxon>Actinomycetota</taxon>
        <taxon>Actinomycetes</taxon>
        <taxon>Mycobacteriales</taxon>
        <taxon>Gordoniaceae</taxon>
        <taxon>Gordonia</taxon>
    </lineage>
</organism>
<dbReference type="GO" id="GO:0050660">
    <property type="term" value="F:flavin adenine dinucleotide binding"/>
    <property type="evidence" value="ECO:0007669"/>
    <property type="project" value="TreeGrafter"/>
</dbReference>
<evidence type="ECO:0000256" key="3">
    <source>
        <dbReference type="ARBA" id="ARBA00022827"/>
    </source>
</evidence>
<dbReference type="InterPro" id="IPR036188">
    <property type="entry name" value="FAD/NAD-bd_sf"/>
</dbReference>
<dbReference type="eggNOG" id="COG1252">
    <property type="taxonomic scope" value="Bacteria"/>
</dbReference>
<keyword evidence="2" id="KW-0285">Flavoprotein</keyword>
<dbReference type="Proteomes" id="UP000035065">
    <property type="component" value="Unassembled WGS sequence"/>
</dbReference>
<evidence type="ECO:0000256" key="2">
    <source>
        <dbReference type="ARBA" id="ARBA00022630"/>
    </source>
</evidence>
<dbReference type="Gene3D" id="3.50.50.100">
    <property type="match status" value="1"/>
</dbReference>
<evidence type="ECO:0000313" key="6">
    <source>
        <dbReference type="EMBL" id="EGD56782.1"/>
    </source>
</evidence>
<dbReference type="Pfam" id="PF07992">
    <property type="entry name" value="Pyr_redox_2"/>
    <property type="match status" value="1"/>
</dbReference>
<proteinExistence type="inferred from homology"/>
<dbReference type="PANTHER" id="PTHR43735">
    <property type="entry name" value="APOPTOSIS-INDUCING FACTOR 1"/>
    <property type="match status" value="1"/>
</dbReference>
<reference evidence="6 7" key="1">
    <citation type="journal article" date="2011" name="J. Bacteriol.">
        <title>Draft Genome Sequence of Gordonia neofelifaecis NRRL B-59395, a Cholesterol-Degrading Actinomycete.</title>
        <authorList>
            <person name="Ge F."/>
            <person name="Li W."/>
            <person name="Chen G."/>
            <person name="Liu Y."/>
            <person name="Zhang G."/>
            <person name="Yong B."/>
            <person name="Wang Q."/>
            <person name="Wang N."/>
            <person name="Huang Z."/>
            <person name="Li W."/>
            <person name="Wang J."/>
            <person name="Wu C."/>
            <person name="Xie Q."/>
            <person name="Liu G."/>
        </authorList>
    </citation>
    <scope>NUCLEOTIDE SEQUENCE [LARGE SCALE GENOMIC DNA]</scope>
    <source>
        <strain evidence="6 7">NRRL B-59395</strain>
    </source>
</reference>
<dbReference type="PRINTS" id="PR00368">
    <property type="entry name" value="FADPNR"/>
</dbReference>
<evidence type="ECO:0000259" key="5">
    <source>
        <dbReference type="Pfam" id="PF07992"/>
    </source>
</evidence>
<name>F1YEE9_9ACTN</name>
<dbReference type="PANTHER" id="PTHR43735:SF3">
    <property type="entry name" value="FERROPTOSIS SUPPRESSOR PROTEIN 1"/>
    <property type="match status" value="1"/>
</dbReference>
<keyword evidence="7" id="KW-1185">Reference proteome</keyword>
<evidence type="ECO:0000256" key="4">
    <source>
        <dbReference type="ARBA" id="ARBA00023002"/>
    </source>
</evidence>
<dbReference type="GO" id="GO:0005737">
    <property type="term" value="C:cytoplasm"/>
    <property type="evidence" value="ECO:0007669"/>
    <property type="project" value="TreeGrafter"/>
</dbReference>
<evidence type="ECO:0000256" key="1">
    <source>
        <dbReference type="ARBA" id="ARBA00006442"/>
    </source>
</evidence>
<feature type="domain" description="FAD/NAD(P)-binding" evidence="5">
    <location>
        <begin position="2"/>
        <end position="259"/>
    </location>
</feature>
<comment type="caution">
    <text evidence="6">The sequence shown here is derived from an EMBL/GenBank/DDBJ whole genome shotgun (WGS) entry which is preliminary data.</text>
</comment>
<sequence length="342" mass="35894">MGAGYAGTMAANRLARRARGADVTVVNPRPEFVERIRLHQVIAGSGDAARPLTDMLDDAVHLRVTAVEKIGDGSVALNDGGELGYDRLIYATGGAPSAPDGAIDVGDLASARSAAGRVAALSVGARVTVVGGGLTGIETASEVAAARPDLRVRLVSDGEIGRSLGPAARERVVETLTDAGVEIENRRWSGDAEDDLTLWALANKATDLAVRSGIEVDPNGRILVDEFLRSTSDPRILAVGDGAAVPGSRMSCQAALPQGSHAADVIAAEWHDRAPEPYAVSFVAQCVSLGRRNGVVQHVRRDDTPTRVWMRGRPAAAVKEQICRGTVYSSRSGRSTWKPGRP</sequence>
<keyword evidence="3" id="KW-0274">FAD</keyword>
<dbReference type="SUPFAM" id="SSF51905">
    <property type="entry name" value="FAD/NAD(P)-binding domain"/>
    <property type="match status" value="2"/>
</dbReference>